<dbReference type="PROSITE" id="PS50011">
    <property type="entry name" value="PROTEIN_KINASE_DOM"/>
    <property type="match status" value="1"/>
</dbReference>
<protein>
    <recommendedName>
        <fullName evidence="19">Serine/threonine-protein kinase haspin</fullName>
        <ecNumber evidence="5">2.7.11.1</ecNumber>
    </recommendedName>
    <alternativeName>
        <fullName evidence="20">Germ cell-specific gene 2 protein</fullName>
    </alternativeName>
    <alternativeName>
        <fullName evidence="21">Haploid germ cell-specific nuclear protein kinase</fullName>
    </alternativeName>
</protein>
<evidence type="ECO:0000256" key="21">
    <source>
        <dbReference type="ARBA" id="ARBA00083261"/>
    </source>
</evidence>
<evidence type="ECO:0000256" key="10">
    <source>
        <dbReference type="ARBA" id="ARBA00022679"/>
    </source>
</evidence>
<feature type="compositionally biased region" description="Basic and acidic residues" evidence="23">
    <location>
        <begin position="1"/>
        <end position="12"/>
    </location>
</feature>
<dbReference type="SMART" id="SM01331">
    <property type="entry name" value="DUF3635"/>
    <property type="match status" value="1"/>
</dbReference>
<evidence type="ECO:0000256" key="23">
    <source>
        <dbReference type="SAM" id="MobiDB-lite"/>
    </source>
</evidence>
<dbReference type="PANTHER" id="PTHR24419:SF18">
    <property type="entry name" value="SERINE_THREONINE-PROTEIN KINASE HASPIN"/>
    <property type="match status" value="1"/>
</dbReference>
<dbReference type="InterPro" id="IPR017441">
    <property type="entry name" value="Protein_kinase_ATP_BS"/>
</dbReference>
<dbReference type="Gene3D" id="3.30.200.20">
    <property type="entry name" value="Phosphorylase Kinase, domain 1"/>
    <property type="match status" value="1"/>
</dbReference>
<evidence type="ECO:0000259" key="24">
    <source>
        <dbReference type="PROSITE" id="PS50011"/>
    </source>
</evidence>
<comment type="cofactor">
    <cofactor evidence="1">
        <name>Mg(2+)</name>
        <dbReference type="ChEBI" id="CHEBI:18420"/>
    </cofactor>
</comment>
<keyword evidence="12 26" id="KW-0418">Kinase</keyword>
<evidence type="ECO:0000256" key="5">
    <source>
        <dbReference type="ARBA" id="ARBA00012513"/>
    </source>
</evidence>
<comment type="catalytic activity">
    <reaction evidence="16">
        <text>L-threonyl-[protein] + ATP = O-phospho-L-threonyl-[protein] + ADP + H(+)</text>
        <dbReference type="Rhea" id="RHEA:46608"/>
        <dbReference type="Rhea" id="RHEA-COMP:11060"/>
        <dbReference type="Rhea" id="RHEA-COMP:11605"/>
        <dbReference type="ChEBI" id="CHEBI:15378"/>
        <dbReference type="ChEBI" id="CHEBI:30013"/>
        <dbReference type="ChEBI" id="CHEBI:30616"/>
        <dbReference type="ChEBI" id="CHEBI:61977"/>
        <dbReference type="ChEBI" id="CHEBI:456216"/>
        <dbReference type="EC" id="2.7.11.1"/>
    </reaction>
</comment>
<dbReference type="GO" id="GO:0005737">
    <property type="term" value="C:cytoplasm"/>
    <property type="evidence" value="ECO:0007669"/>
    <property type="project" value="TreeGrafter"/>
</dbReference>
<dbReference type="GO" id="GO:0005634">
    <property type="term" value="C:nucleus"/>
    <property type="evidence" value="ECO:0007669"/>
    <property type="project" value="UniProtKB-SubCell"/>
</dbReference>
<dbReference type="Gene3D" id="1.10.510.10">
    <property type="entry name" value="Transferase(Phosphotransferase) domain 1"/>
    <property type="match status" value="1"/>
</dbReference>
<evidence type="ECO:0000256" key="8">
    <source>
        <dbReference type="ARBA" id="ARBA00022527"/>
    </source>
</evidence>
<evidence type="ECO:0000256" key="16">
    <source>
        <dbReference type="ARBA" id="ARBA00047899"/>
    </source>
</evidence>
<dbReference type="GO" id="GO:1901991">
    <property type="term" value="P:negative regulation of mitotic cell cycle phase transition"/>
    <property type="evidence" value="ECO:0007669"/>
    <property type="project" value="UniProtKB-ARBA"/>
</dbReference>
<dbReference type="InterPro" id="IPR000719">
    <property type="entry name" value="Prot_kinase_dom"/>
</dbReference>
<dbReference type="GO" id="GO:0035556">
    <property type="term" value="P:intracellular signal transduction"/>
    <property type="evidence" value="ECO:0007669"/>
    <property type="project" value="TreeGrafter"/>
</dbReference>
<accession>A0A6P3FF53</accession>
<dbReference type="FunCoup" id="A0A6P3FF53">
    <property type="interactions" value="655"/>
</dbReference>
<dbReference type="GO" id="GO:0051276">
    <property type="term" value="P:chromosome organization"/>
    <property type="evidence" value="ECO:0007669"/>
    <property type="project" value="UniProtKB-ARBA"/>
</dbReference>
<comment type="catalytic activity">
    <reaction evidence="17">
        <text>L-seryl-[protein] + ATP = O-phospho-L-seryl-[protein] + ADP + H(+)</text>
        <dbReference type="Rhea" id="RHEA:17989"/>
        <dbReference type="Rhea" id="RHEA-COMP:9863"/>
        <dbReference type="Rhea" id="RHEA-COMP:11604"/>
        <dbReference type="ChEBI" id="CHEBI:15378"/>
        <dbReference type="ChEBI" id="CHEBI:29999"/>
        <dbReference type="ChEBI" id="CHEBI:30616"/>
        <dbReference type="ChEBI" id="CHEBI:83421"/>
        <dbReference type="ChEBI" id="CHEBI:456216"/>
        <dbReference type="EC" id="2.7.11.1"/>
    </reaction>
</comment>
<dbReference type="Pfam" id="PF12330">
    <property type="entry name" value="Haspin_kinase"/>
    <property type="match status" value="1"/>
</dbReference>
<dbReference type="RefSeq" id="XP_004638344.1">
    <property type="nucleotide sequence ID" value="XM_004638287.2"/>
</dbReference>
<dbReference type="GeneID" id="101566710"/>
<dbReference type="GO" id="GO:0005819">
    <property type="term" value="C:spindle"/>
    <property type="evidence" value="ECO:0007669"/>
    <property type="project" value="UniProtKB-SubCell"/>
</dbReference>
<keyword evidence="11 22" id="KW-0547">Nucleotide-binding</keyword>
<dbReference type="SUPFAM" id="SSF56112">
    <property type="entry name" value="Protein kinase-like (PK-like)"/>
    <property type="match status" value="1"/>
</dbReference>
<feature type="binding site" evidence="22">
    <location>
        <position position="489"/>
    </location>
    <ligand>
        <name>ATP</name>
        <dbReference type="ChEBI" id="CHEBI:30616"/>
    </ligand>
</feature>
<organism evidence="25 26">
    <name type="scientific">Octodon degus</name>
    <name type="common">Degu</name>
    <name type="synonym">Sciurus degus</name>
    <dbReference type="NCBI Taxonomy" id="10160"/>
    <lineage>
        <taxon>Eukaryota</taxon>
        <taxon>Metazoa</taxon>
        <taxon>Chordata</taxon>
        <taxon>Craniata</taxon>
        <taxon>Vertebrata</taxon>
        <taxon>Euteleostomi</taxon>
        <taxon>Mammalia</taxon>
        <taxon>Eutheria</taxon>
        <taxon>Euarchontoglires</taxon>
        <taxon>Glires</taxon>
        <taxon>Rodentia</taxon>
        <taxon>Hystricomorpha</taxon>
        <taxon>Octodontidae</taxon>
        <taxon>Octodon</taxon>
    </lineage>
</organism>
<dbReference type="GO" id="GO:0072354">
    <property type="term" value="F:histone H3T3 kinase activity"/>
    <property type="evidence" value="ECO:0007669"/>
    <property type="project" value="TreeGrafter"/>
</dbReference>
<proteinExistence type="predicted"/>
<evidence type="ECO:0000256" key="1">
    <source>
        <dbReference type="ARBA" id="ARBA00001946"/>
    </source>
</evidence>
<dbReference type="InParanoid" id="A0A6P3FF53"/>
<evidence type="ECO:0000256" key="22">
    <source>
        <dbReference type="PROSITE-ProRule" id="PRU10141"/>
    </source>
</evidence>
<dbReference type="EC" id="2.7.11.1" evidence="5"/>
<feature type="region of interest" description="Disordered" evidence="23">
    <location>
        <begin position="1"/>
        <end position="163"/>
    </location>
</feature>
<evidence type="ECO:0000256" key="19">
    <source>
        <dbReference type="ARBA" id="ARBA00069281"/>
    </source>
</evidence>
<keyword evidence="25" id="KW-1185">Reference proteome</keyword>
<dbReference type="AlphaFoldDB" id="A0A6P3FF53"/>
<dbReference type="PROSITE" id="PS00107">
    <property type="entry name" value="PROTEIN_KINASE_ATP"/>
    <property type="match status" value="1"/>
</dbReference>
<evidence type="ECO:0000256" key="18">
    <source>
        <dbReference type="ARBA" id="ARBA00053811"/>
    </source>
</evidence>
<keyword evidence="6" id="KW-0158">Chromosome</keyword>
<evidence type="ECO:0000256" key="12">
    <source>
        <dbReference type="ARBA" id="ARBA00022777"/>
    </source>
</evidence>
<evidence type="ECO:0000256" key="6">
    <source>
        <dbReference type="ARBA" id="ARBA00022454"/>
    </source>
</evidence>
<keyword evidence="13 22" id="KW-0067">ATP-binding</keyword>
<evidence type="ECO:0000256" key="17">
    <source>
        <dbReference type="ARBA" id="ARBA00048679"/>
    </source>
</evidence>
<dbReference type="Proteomes" id="UP000515203">
    <property type="component" value="Unplaced"/>
</dbReference>
<gene>
    <name evidence="26" type="primary">Haspin</name>
</gene>
<evidence type="ECO:0000256" key="20">
    <source>
        <dbReference type="ARBA" id="ARBA00081741"/>
    </source>
</evidence>
<keyword evidence="9" id="KW-0597">Phosphoprotein</keyword>
<dbReference type="GO" id="GO:0000278">
    <property type="term" value="P:mitotic cell cycle"/>
    <property type="evidence" value="ECO:0007669"/>
    <property type="project" value="TreeGrafter"/>
</dbReference>
<keyword evidence="14" id="KW-0206">Cytoskeleton</keyword>
<dbReference type="GO" id="GO:0005524">
    <property type="term" value="F:ATP binding"/>
    <property type="evidence" value="ECO:0007669"/>
    <property type="project" value="UniProtKB-UniRule"/>
</dbReference>
<evidence type="ECO:0000256" key="7">
    <source>
        <dbReference type="ARBA" id="ARBA00022490"/>
    </source>
</evidence>
<evidence type="ECO:0000256" key="14">
    <source>
        <dbReference type="ARBA" id="ARBA00023212"/>
    </source>
</evidence>
<keyword evidence="15" id="KW-0539">Nucleus</keyword>
<dbReference type="OrthoDB" id="21018at2759"/>
<evidence type="ECO:0000256" key="9">
    <source>
        <dbReference type="ARBA" id="ARBA00022553"/>
    </source>
</evidence>
<keyword evidence="8" id="KW-0723">Serine/threonine-protein kinase</keyword>
<dbReference type="InterPro" id="IPR011009">
    <property type="entry name" value="Kinase-like_dom_sf"/>
</dbReference>
<evidence type="ECO:0000313" key="25">
    <source>
        <dbReference type="Proteomes" id="UP000515203"/>
    </source>
</evidence>
<feature type="region of interest" description="Disordered" evidence="23">
    <location>
        <begin position="230"/>
        <end position="254"/>
    </location>
</feature>
<dbReference type="PANTHER" id="PTHR24419">
    <property type="entry name" value="INTERLEUKIN-1 RECEPTOR-ASSOCIATED KINASE"/>
    <property type="match status" value="1"/>
</dbReference>
<dbReference type="GO" id="GO:0005694">
    <property type="term" value="C:chromosome"/>
    <property type="evidence" value="ECO:0007669"/>
    <property type="project" value="UniProtKB-SubCell"/>
</dbReference>
<evidence type="ECO:0000256" key="2">
    <source>
        <dbReference type="ARBA" id="ARBA00004123"/>
    </source>
</evidence>
<dbReference type="CTD" id="83903"/>
<comment type="function">
    <text evidence="18">Serine/threonine-protein kinase that phosphorylates histone H3 at 'Thr-3' (H3T3ph) during mitosis. May act through H3T3ph to both position and modulate activation of AURKB and other components of the chromosomal passenger complex (CPC) at centromeres to ensure proper chromatid cohesion, metaphase alignment and normal progression through the cell cycle.</text>
</comment>
<sequence length="776" mass="86573">MAASLRRPETRLFRTYGAAGGGKPRRRRSGRPAAHWFPPKNQEHLFSSSDASSGRSQSVASDDPDDPDFPGSPVGRQPRRPGGRVSKTRPTLAATPKHLRLRPRPPQKCSTPCDPLRPPPFPSSRPDVLSPDLGVCSQPRDGDELGTSASLFSAPASTDLGPPAPENSIISIGSSTCSDATSAVMSCSPVPAASRDQASLPYSQETLREGRFNRMVRRARASLRSALFSLMDPGNPENSEFGTDGKNMKESCGERQLTRNRLKNLDLRSQGKRITEQGSLQKLGYQRAIRKDCDEAIGCKGLVAPEKINRPKRTGLSRKRKHDEVETSLFHDLQFKRGQKTGKDSFLSQDLTPSKACSWVKTKASFSFHKKKVVTDMSEMCSSYTIASSLSESLLSENASPSVMNRTNSALDPWHSSSMYLLSPLRSLCVADKKASDAEKVYGECNQEGPIPFSYCLSQEKLEHCEKIGEGVFGEVFQTIADNIPVALKIIAIEGADLVNGSHQKTFEEILPEIIISKELSLLSGESSNRTEGFIGLNSVHCVQGSYPPLLLKAWDHYHSTKGSANDRPDFFEEDQLFIILEFEFGGIDLEQMKTQLHSIATAKSILHQITASLAVAEASLHFEHRDLHWGNVLLKKTNLRELHYTLNGKTRTIPTCGLQVNIIDYTLSRLERDGIVVFCDISMDEDLFTGEGDYQFEIYRLMRKENNNCWCEYHPYNNVLWLHYLTDKILNDMTFKKKCNTPSLKQTKKKIQYFHRTVLNFSSATDLLCQHSLFQ</sequence>
<evidence type="ECO:0000256" key="3">
    <source>
        <dbReference type="ARBA" id="ARBA00004186"/>
    </source>
</evidence>
<keyword evidence="10" id="KW-0808">Transferase</keyword>
<dbReference type="FunFam" id="1.10.510.10:FF:000401">
    <property type="entry name" value="serine/threonine-protein kinase haspin"/>
    <property type="match status" value="1"/>
</dbReference>
<evidence type="ECO:0000256" key="4">
    <source>
        <dbReference type="ARBA" id="ARBA00004286"/>
    </source>
</evidence>
<evidence type="ECO:0000256" key="15">
    <source>
        <dbReference type="ARBA" id="ARBA00023242"/>
    </source>
</evidence>
<evidence type="ECO:0000256" key="13">
    <source>
        <dbReference type="ARBA" id="ARBA00022840"/>
    </source>
</evidence>
<evidence type="ECO:0000256" key="11">
    <source>
        <dbReference type="ARBA" id="ARBA00022741"/>
    </source>
</evidence>
<name>A0A6P3FF53_OCTDE</name>
<keyword evidence="7" id="KW-0963">Cytoplasm</keyword>
<feature type="compositionally biased region" description="Low complexity" evidence="23">
    <location>
        <begin position="47"/>
        <end position="61"/>
    </location>
</feature>
<evidence type="ECO:0000313" key="26">
    <source>
        <dbReference type="RefSeq" id="XP_004638344.1"/>
    </source>
</evidence>
<comment type="subcellular location">
    <subcellularLocation>
        <location evidence="4">Chromosome</location>
    </subcellularLocation>
    <subcellularLocation>
        <location evidence="3">Cytoplasm</location>
        <location evidence="3">Cytoskeleton</location>
        <location evidence="3">Spindle</location>
    </subcellularLocation>
    <subcellularLocation>
        <location evidence="2">Nucleus</location>
    </subcellularLocation>
</comment>
<feature type="domain" description="Protein kinase" evidence="24">
    <location>
        <begin position="462"/>
        <end position="776"/>
    </location>
</feature>
<dbReference type="InterPro" id="IPR024604">
    <property type="entry name" value="GSG2_C"/>
</dbReference>
<dbReference type="FunFam" id="3.30.200.20:FF:000409">
    <property type="entry name" value="serine/threonine-protein kinase haspin"/>
    <property type="match status" value="1"/>
</dbReference>
<reference evidence="26" key="1">
    <citation type="submission" date="2025-08" db="UniProtKB">
        <authorList>
            <consortium name="RefSeq"/>
        </authorList>
    </citation>
    <scope>IDENTIFICATION</scope>
</reference>